<protein>
    <recommendedName>
        <fullName evidence="3">Tetratricopeptide repeat protein</fullName>
    </recommendedName>
</protein>
<proteinExistence type="predicted"/>
<dbReference type="EMBL" id="QZKU01000145">
    <property type="protein sequence ID" value="RJP14005.1"/>
    <property type="molecule type" value="Genomic_DNA"/>
</dbReference>
<dbReference type="SUPFAM" id="SSF48452">
    <property type="entry name" value="TPR-like"/>
    <property type="match status" value="1"/>
</dbReference>
<dbReference type="InterPro" id="IPR011990">
    <property type="entry name" value="TPR-like_helical_dom_sf"/>
</dbReference>
<evidence type="ECO:0000313" key="1">
    <source>
        <dbReference type="EMBL" id="RJP14005.1"/>
    </source>
</evidence>
<sequence>MSKLKEKAIFGVVALAFLIPISLVQSDIESDTGRITFLRWVDNQEAYSQQVIQRIIVEQDERDPAETALFNQVTELGRSLNPDFSELPVPAKWKLINRPEFNPLYMQFVELIRQSKASLIEGGIEWSNPDVSANVGALVLGFRKLVADMLWLKVDEYWHRGQVQRMLPMMETVTTLDPHFIEAYALGAWHLAYNVTVMFHSAEERMKYIEQGVSLLKKGIKNNPRSSKLYAEMGFTIYFRKLSDWEKAAYYLGEATKYEHEPWVERAYALSLERLREEEKAFALLEDYDRRHPDFKMQKLTMKRLEKKLEARKLEREGDLEAAFELWRFLKDDDPSDFIAPQEYLRLKMELEKANGLTS</sequence>
<evidence type="ECO:0008006" key="3">
    <source>
        <dbReference type="Google" id="ProtNLM"/>
    </source>
</evidence>
<reference evidence="1 2" key="1">
    <citation type="journal article" date="2017" name="ISME J.">
        <title>Energy and carbon metabolisms in a deep terrestrial subsurface fluid microbial community.</title>
        <authorList>
            <person name="Momper L."/>
            <person name="Jungbluth S.P."/>
            <person name="Lee M.D."/>
            <person name="Amend J.P."/>
        </authorList>
    </citation>
    <scope>NUCLEOTIDE SEQUENCE [LARGE SCALE GENOMIC DNA]</scope>
    <source>
        <strain evidence="1">SURF_5</strain>
    </source>
</reference>
<name>A0A3A4N647_ABYX5</name>
<comment type="caution">
    <text evidence="1">The sequence shown here is derived from an EMBL/GenBank/DDBJ whole genome shotgun (WGS) entry which is preliminary data.</text>
</comment>
<accession>A0A3A4N647</accession>
<organism evidence="1 2">
    <name type="scientific">Abyssobacteria bacterium (strain SURF_5)</name>
    <dbReference type="NCBI Taxonomy" id="2093360"/>
    <lineage>
        <taxon>Bacteria</taxon>
        <taxon>Pseudomonadati</taxon>
        <taxon>Candidatus Hydrogenedentota</taxon>
        <taxon>Candidatus Abyssobacteria</taxon>
    </lineage>
</organism>
<evidence type="ECO:0000313" key="2">
    <source>
        <dbReference type="Proteomes" id="UP000265882"/>
    </source>
</evidence>
<dbReference type="Gene3D" id="1.25.40.10">
    <property type="entry name" value="Tetratricopeptide repeat domain"/>
    <property type="match status" value="1"/>
</dbReference>
<dbReference type="Proteomes" id="UP000265882">
    <property type="component" value="Unassembled WGS sequence"/>
</dbReference>
<dbReference type="AlphaFoldDB" id="A0A3A4N647"/>
<gene>
    <name evidence="1" type="ORF">C4520_21885</name>
</gene>